<keyword evidence="2" id="KW-1185">Reference proteome</keyword>
<evidence type="ECO:0000313" key="1">
    <source>
        <dbReference type="EMBL" id="RKO90178.1"/>
    </source>
</evidence>
<organism evidence="1 2">
    <name type="scientific">Blyttiomyces helicus</name>
    <dbReference type="NCBI Taxonomy" id="388810"/>
    <lineage>
        <taxon>Eukaryota</taxon>
        <taxon>Fungi</taxon>
        <taxon>Fungi incertae sedis</taxon>
        <taxon>Chytridiomycota</taxon>
        <taxon>Chytridiomycota incertae sedis</taxon>
        <taxon>Chytridiomycetes</taxon>
        <taxon>Chytridiomycetes incertae sedis</taxon>
        <taxon>Blyttiomyces</taxon>
    </lineage>
</organism>
<reference evidence="2" key="1">
    <citation type="journal article" date="2018" name="Nat. Microbiol.">
        <title>Leveraging single-cell genomics to expand the fungal tree of life.</title>
        <authorList>
            <person name="Ahrendt S.R."/>
            <person name="Quandt C.A."/>
            <person name="Ciobanu D."/>
            <person name="Clum A."/>
            <person name="Salamov A."/>
            <person name="Andreopoulos B."/>
            <person name="Cheng J.F."/>
            <person name="Woyke T."/>
            <person name="Pelin A."/>
            <person name="Henrissat B."/>
            <person name="Reynolds N.K."/>
            <person name="Benny G.L."/>
            <person name="Smith M.E."/>
            <person name="James T.Y."/>
            <person name="Grigoriev I.V."/>
        </authorList>
    </citation>
    <scope>NUCLEOTIDE SEQUENCE [LARGE SCALE GENOMIC DNA]</scope>
</reference>
<evidence type="ECO:0000313" key="2">
    <source>
        <dbReference type="Proteomes" id="UP000269721"/>
    </source>
</evidence>
<dbReference type="Proteomes" id="UP000269721">
    <property type="component" value="Unassembled WGS sequence"/>
</dbReference>
<dbReference type="AlphaFoldDB" id="A0A4P9WFS4"/>
<dbReference type="EMBL" id="KZ995689">
    <property type="protein sequence ID" value="RKO90178.1"/>
    <property type="molecule type" value="Genomic_DNA"/>
</dbReference>
<name>A0A4P9WFS4_9FUNG</name>
<accession>A0A4P9WFS4</accession>
<proteinExistence type="predicted"/>
<sequence length="110" mass="12814">MTGYIIAEKDNSFDPMGEPIKGMRILVSTGEELMNISKDVKDKLEIFTSYENRHDLPEDERIVDIYRYACVSNNIHDILRRKRIIKSDGADIFKYLTIIEHVTRKNSTGY</sequence>
<gene>
    <name evidence="1" type="ORF">BDK51DRAFT_32407</name>
</gene>
<protein>
    <submittedName>
        <fullName evidence="1">Uncharacterized protein</fullName>
    </submittedName>
</protein>